<gene>
    <name evidence="1" type="ORF">BDU57DRAFT_523767</name>
</gene>
<accession>A0A6A5QA81</accession>
<name>A0A6A5QA81_AMPQU</name>
<dbReference type="Proteomes" id="UP000800096">
    <property type="component" value="Unassembled WGS sequence"/>
</dbReference>
<evidence type="ECO:0000313" key="2">
    <source>
        <dbReference type="Proteomes" id="UP000800096"/>
    </source>
</evidence>
<reference evidence="1" key="1">
    <citation type="journal article" date="2020" name="Stud. Mycol.">
        <title>101 Dothideomycetes genomes: a test case for predicting lifestyles and emergence of pathogens.</title>
        <authorList>
            <person name="Haridas S."/>
            <person name="Albert R."/>
            <person name="Binder M."/>
            <person name="Bloem J."/>
            <person name="Labutti K."/>
            <person name="Salamov A."/>
            <person name="Andreopoulos B."/>
            <person name="Baker S."/>
            <person name="Barry K."/>
            <person name="Bills G."/>
            <person name="Bluhm B."/>
            <person name="Cannon C."/>
            <person name="Castanera R."/>
            <person name="Culley D."/>
            <person name="Daum C."/>
            <person name="Ezra D."/>
            <person name="Gonzalez J."/>
            <person name="Henrissat B."/>
            <person name="Kuo A."/>
            <person name="Liang C."/>
            <person name="Lipzen A."/>
            <person name="Lutzoni F."/>
            <person name="Magnuson J."/>
            <person name="Mondo S."/>
            <person name="Nolan M."/>
            <person name="Ohm R."/>
            <person name="Pangilinan J."/>
            <person name="Park H.-J."/>
            <person name="Ramirez L."/>
            <person name="Alfaro M."/>
            <person name="Sun H."/>
            <person name="Tritt A."/>
            <person name="Yoshinaga Y."/>
            <person name="Zwiers L.-H."/>
            <person name="Turgeon B."/>
            <person name="Goodwin S."/>
            <person name="Spatafora J."/>
            <person name="Crous P."/>
            <person name="Grigoriev I."/>
        </authorList>
    </citation>
    <scope>NUCLEOTIDE SEQUENCE</scope>
    <source>
        <strain evidence="1">HMLAC05119</strain>
    </source>
</reference>
<organism evidence="1 2">
    <name type="scientific">Ampelomyces quisqualis</name>
    <name type="common">Powdery mildew agent</name>
    <dbReference type="NCBI Taxonomy" id="50730"/>
    <lineage>
        <taxon>Eukaryota</taxon>
        <taxon>Fungi</taxon>
        <taxon>Dikarya</taxon>
        <taxon>Ascomycota</taxon>
        <taxon>Pezizomycotina</taxon>
        <taxon>Dothideomycetes</taxon>
        <taxon>Pleosporomycetidae</taxon>
        <taxon>Pleosporales</taxon>
        <taxon>Pleosporineae</taxon>
        <taxon>Phaeosphaeriaceae</taxon>
        <taxon>Ampelomyces</taxon>
    </lineage>
</organism>
<protein>
    <submittedName>
        <fullName evidence="1">Uncharacterized protein</fullName>
    </submittedName>
</protein>
<sequence length="177" mass="20025">MLHVSSEPLRLIWTCTITGPLANRQPTFILSLAPRRCTMCACRRRSVLLLVVDRITMVANVANWTRNDSLVGLLPVSGVYCVVESGTLLSSVWVVSRCEIGVCHFDIDEADIFVVEGHVCTLASPLWLVWRRIYEAMIKLGEVLTWVVSRCCSEVGRHALWLLRREVISVHRLEFSC</sequence>
<keyword evidence="2" id="KW-1185">Reference proteome</keyword>
<dbReference type="AlphaFoldDB" id="A0A6A5QA81"/>
<proteinExistence type="predicted"/>
<evidence type="ECO:0000313" key="1">
    <source>
        <dbReference type="EMBL" id="KAF1911770.1"/>
    </source>
</evidence>
<dbReference type="EMBL" id="ML979142">
    <property type="protein sequence ID" value="KAF1911770.1"/>
    <property type="molecule type" value="Genomic_DNA"/>
</dbReference>